<keyword evidence="9" id="KW-1185">Reference proteome</keyword>
<keyword evidence="4 6" id="KW-0501">Molybdenum cofactor biosynthesis</keyword>
<evidence type="ECO:0000256" key="2">
    <source>
        <dbReference type="ARBA" id="ARBA00005046"/>
    </source>
</evidence>
<sequence>MISFKDAYQKVLDHCQDYGDEQIPLSQATGRILAEDIVADRDFPPFNRATKDGIAINYKAIEKGQTTFKIEGVVAAGMPSCSLSDTANCLEIMTGAVLPENADTVIMYEHVIIENGWATLIKPPSKGQDIHPQGSDQKKGNVVLRKFCTITPAEIGVLAAVGKATLKVRALPSTAIVSTGNELVDISETPLPHQIRKSNIHTLFSALGQEGIEPTPLHLADDKESIRKVLRKSLQEHKVILLSGGVSKGKYDFIPEILNELQVEKIFHGVKQRPGKPFWFGVQKETGTVVFSFPGNPVSTFVNYTTYFKDWLKQSLGIPLSEIKVALKEEVVIKGELTLLLRAKLHLLDGKLQASLVKENGSGDLNSLVPTDGFIVVAPNKEVYEIGEYVVFIPTRRLL</sequence>
<dbReference type="SMART" id="SM00852">
    <property type="entry name" value="MoCF_biosynth"/>
    <property type="match status" value="1"/>
</dbReference>
<dbReference type="GO" id="GO:0046872">
    <property type="term" value="F:metal ion binding"/>
    <property type="evidence" value="ECO:0007669"/>
    <property type="project" value="UniProtKB-UniRule"/>
</dbReference>
<gene>
    <name evidence="8" type="ORF">EHW67_17750</name>
</gene>
<dbReference type="EMBL" id="RQPJ01000021">
    <property type="protein sequence ID" value="RTE52043.1"/>
    <property type="molecule type" value="Genomic_DNA"/>
</dbReference>
<dbReference type="CDD" id="cd00887">
    <property type="entry name" value="MoeA"/>
    <property type="match status" value="1"/>
</dbReference>
<dbReference type="Pfam" id="PF03453">
    <property type="entry name" value="MoeA_N"/>
    <property type="match status" value="1"/>
</dbReference>
<dbReference type="SUPFAM" id="SSF53218">
    <property type="entry name" value="Molybdenum cofactor biosynthesis proteins"/>
    <property type="match status" value="1"/>
</dbReference>
<organism evidence="8 9">
    <name type="scientific">Arenibacter aquaticus</name>
    <dbReference type="NCBI Taxonomy" id="2489054"/>
    <lineage>
        <taxon>Bacteria</taxon>
        <taxon>Pseudomonadati</taxon>
        <taxon>Bacteroidota</taxon>
        <taxon>Flavobacteriia</taxon>
        <taxon>Flavobacteriales</taxon>
        <taxon>Flavobacteriaceae</taxon>
        <taxon>Arenibacter</taxon>
    </lineage>
</organism>
<dbReference type="InterPro" id="IPR036688">
    <property type="entry name" value="MoeA_C_domain_IV_sf"/>
</dbReference>
<dbReference type="Pfam" id="PF00994">
    <property type="entry name" value="MoCF_biosynth"/>
    <property type="match status" value="1"/>
</dbReference>
<comment type="pathway">
    <text evidence="2 6">Cofactor biosynthesis; molybdopterin biosynthesis.</text>
</comment>
<dbReference type="PROSITE" id="PS01079">
    <property type="entry name" value="MOCF_BIOSYNTHESIS_2"/>
    <property type="match status" value="1"/>
</dbReference>
<keyword evidence="6 8" id="KW-0808">Transferase</keyword>
<dbReference type="EC" id="2.10.1.1" evidence="6"/>
<dbReference type="InterPro" id="IPR036135">
    <property type="entry name" value="MoeA_linker/N_sf"/>
</dbReference>
<dbReference type="Gene3D" id="2.40.340.10">
    <property type="entry name" value="MoeA, C-terminal, domain IV"/>
    <property type="match status" value="1"/>
</dbReference>
<evidence type="ECO:0000256" key="6">
    <source>
        <dbReference type="RuleBase" id="RU365090"/>
    </source>
</evidence>
<dbReference type="OrthoDB" id="9804758at2"/>
<evidence type="ECO:0000313" key="8">
    <source>
        <dbReference type="EMBL" id="RTE52043.1"/>
    </source>
</evidence>
<dbReference type="Pfam" id="PF03454">
    <property type="entry name" value="MoeA_C"/>
    <property type="match status" value="1"/>
</dbReference>
<evidence type="ECO:0000313" key="9">
    <source>
        <dbReference type="Proteomes" id="UP000267585"/>
    </source>
</evidence>
<dbReference type="InterPro" id="IPR008284">
    <property type="entry name" value="MoCF_biosynth_CS"/>
</dbReference>
<comment type="cofactor">
    <cofactor evidence="6">
        <name>Mg(2+)</name>
        <dbReference type="ChEBI" id="CHEBI:18420"/>
    </cofactor>
</comment>
<keyword evidence="6" id="KW-0479">Metal-binding</keyword>
<dbReference type="GO" id="GO:0061599">
    <property type="term" value="F:molybdopterin molybdotransferase activity"/>
    <property type="evidence" value="ECO:0007669"/>
    <property type="project" value="UniProtKB-UniRule"/>
</dbReference>
<name>A0A430JZ12_9FLAO</name>
<keyword evidence="6" id="KW-0460">Magnesium</keyword>
<dbReference type="RefSeq" id="WP_126163728.1">
    <property type="nucleotide sequence ID" value="NZ_RQPJ01000021.1"/>
</dbReference>
<dbReference type="AlphaFoldDB" id="A0A430JZ12"/>
<dbReference type="PANTHER" id="PTHR10192:SF5">
    <property type="entry name" value="GEPHYRIN"/>
    <property type="match status" value="1"/>
</dbReference>
<dbReference type="InterPro" id="IPR005111">
    <property type="entry name" value="MoeA_C_domain_IV"/>
</dbReference>
<comment type="similarity">
    <text evidence="3 6">Belongs to the MoeA family.</text>
</comment>
<evidence type="ECO:0000259" key="7">
    <source>
        <dbReference type="SMART" id="SM00852"/>
    </source>
</evidence>
<dbReference type="InterPro" id="IPR001453">
    <property type="entry name" value="MoaB/Mog_dom"/>
</dbReference>
<dbReference type="Gene3D" id="2.170.190.11">
    <property type="entry name" value="Molybdopterin biosynthesis moea protein, domain 3"/>
    <property type="match status" value="1"/>
</dbReference>
<dbReference type="GO" id="GO:0006777">
    <property type="term" value="P:Mo-molybdopterin cofactor biosynthetic process"/>
    <property type="evidence" value="ECO:0007669"/>
    <property type="project" value="UniProtKB-UniRule"/>
</dbReference>
<dbReference type="NCBIfam" id="TIGR00177">
    <property type="entry name" value="molyb_syn"/>
    <property type="match status" value="1"/>
</dbReference>
<keyword evidence="6" id="KW-0500">Molybdenum</keyword>
<dbReference type="Gene3D" id="3.40.980.10">
    <property type="entry name" value="MoaB/Mog-like domain"/>
    <property type="match status" value="1"/>
</dbReference>
<dbReference type="GO" id="GO:0005829">
    <property type="term" value="C:cytosol"/>
    <property type="evidence" value="ECO:0007669"/>
    <property type="project" value="TreeGrafter"/>
</dbReference>
<evidence type="ECO:0000256" key="1">
    <source>
        <dbReference type="ARBA" id="ARBA00002901"/>
    </source>
</evidence>
<dbReference type="SUPFAM" id="SSF63882">
    <property type="entry name" value="MoeA N-terminal region -like"/>
    <property type="match status" value="1"/>
</dbReference>
<dbReference type="Gene3D" id="3.90.105.10">
    <property type="entry name" value="Molybdopterin biosynthesis moea protein, domain 2"/>
    <property type="match status" value="1"/>
</dbReference>
<evidence type="ECO:0000256" key="5">
    <source>
        <dbReference type="ARBA" id="ARBA00047317"/>
    </source>
</evidence>
<dbReference type="InterPro" id="IPR036425">
    <property type="entry name" value="MoaB/Mog-like_dom_sf"/>
</dbReference>
<dbReference type="InterPro" id="IPR038987">
    <property type="entry name" value="MoeA-like"/>
</dbReference>
<dbReference type="PANTHER" id="PTHR10192">
    <property type="entry name" value="MOLYBDOPTERIN BIOSYNTHESIS PROTEIN"/>
    <property type="match status" value="1"/>
</dbReference>
<dbReference type="SUPFAM" id="SSF63867">
    <property type="entry name" value="MoeA C-terminal domain-like"/>
    <property type="match status" value="1"/>
</dbReference>
<dbReference type="InterPro" id="IPR005110">
    <property type="entry name" value="MoeA_linker/N"/>
</dbReference>
<dbReference type="UniPathway" id="UPA00344"/>
<comment type="function">
    <text evidence="1 6">Catalyzes the insertion of molybdate into adenylated molybdopterin with the concomitant release of AMP.</text>
</comment>
<evidence type="ECO:0000256" key="4">
    <source>
        <dbReference type="ARBA" id="ARBA00023150"/>
    </source>
</evidence>
<accession>A0A430JZ12</accession>
<comment type="catalytic activity">
    <reaction evidence="5">
        <text>adenylyl-molybdopterin + molybdate = Mo-molybdopterin + AMP + H(+)</text>
        <dbReference type="Rhea" id="RHEA:35047"/>
        <dbReference type="ChEBI" id="CHEBI:15378"/>
        <dbReference type="ChEBI" id="CHEBI:36264"/>
        <dbReference type="ChEBI" id="CHEBI:62727"/>
        <dbReference type="ChEBI" id="CHEBI:71302"/>
        <dbReference type="ChEBI" id="CHEBI:456215"/>
        <dbReference type="EC" id="2.10.1.1"/>
    </reaction>
</comment>
<dbReference type="Proteomes" id="UP000267585">
    <property type="component" value="Unassembled WGS sequence"/>
</dbReference>
<proteinExistence type="inferred from homology"/>
<feature type="domain" description="MoaB/Mog" evidence="7">
    <location>
        <begin position="175"/>
        <end position="315"/>
    </location>
</feature>
<evidence type="ECO:0000256" key="3">
    <source>
        <dbReference type="ARBA" id="ARBA00010763"/>
    </source>
</evidence>
<comment type="caution">
    <text evidence="8">The sequence shown here is derived from an EMBL/GenBank/DDBJ whole genome shotgun (WGS) entry which is preliminary data.</text>
</comment>
<protein>
    <recommendedName>
        <fullName evidence="6">Molybdopterin molybdenumtransferase</fullName>
        <ecNumber evidence="6">2.10.1.1</ecNumber>
    </recommendedName>
</protein>
<reference evidence="8 9" key="1">
    <citation type="submission" date="2018-11" db="EMBL/GenBank/DDBJ databases">
        <title>Arenibacter aquaticus sp.nov., a marine bacterium isolated from surface seawater in the South China Sea.</title>
        <authorList>
            <person name="Guo J."/>
            <person name="Sun J."/>
        </authorList>
    </citation>
    <scope>NUCLEOTIDE SEQUENCE [LARGE SCALE GENOMIC DNA]</scope>
    <source>
        <strain evidence="8 9">GUO666</strain>
    </source>
</reference>